<name>A0A6M4HDU4_9PROT</name>
<protein>
    <submittedName>
        <fullName evidence="7">Phosphocarrier protein HPr</fullName>
    </submittedName>
</protein>
<dbReference type="InParanoid" id="A0A6M4HDU4"/>
<dbReference type="PANTHER" id="PTHR33705:SF2">
    <property type="entry name" value="PHOSPHOCARRIER PROTEIN NPR"/>
    <property type="match status" value="1"/>
</dbReference>
<dbReference type="Gene3D" id="3.30.1340.10">
    <property type="entry name" value="HPr-like"/>
    <property type="match status" value="1"/>
</dbReference>
<dbReference type="PANTHER" id="PTHR33705">
    <property type="entry name" value="PHOSPHOCARRIER PROTEIN HPR"/>
    <property type="match status" value="1"/>
</dbReference>
<evidence type="ECO:0000256" key="3">
    <source>
        <dbReference type="ARBA" id="ARBA00022490"/>
    </source>
</evidence>
<reference evidence="7 8" key="1">
    <citation type="submission" date="2020-04" db="EMBL/GenBank/DDBJ databases">
        <title>Usitatibacter rugosus gen. nov., sp. nov. and Usitatibacter palustris sp. nov., novel members of Usitatibacteraceae fam. nov. within the order Nitrosomonadales isolated from soil.</title>
        <authorList>
            <person name="Huber K.J."/>
            <person name="Neumann-Schaal M."/>
            <person name="Geppert A."/>
            <person name="Luckner M."/>
            <person name="Wanner G."/>
            <person name="Overmann J."/>
        </authorList>
    </citation>
    <scope>NUCLEOTIDE SEQUENCE [LARGE SCALE GENOMIC DNA]</scope>
    <source>
        <strain evidence="7 8">Swamp67</strain>
    </source>
</reference>
<keyword evidence="8" id="KW-1185">Reference proteome</keyword>
<dbReference type="FunCoup" id="A0A6M4HDU4">
    <property type="interactions" value="137"/>
</dbReference>
<dbReference type="PROSITE" id="PS00369">
    <property type="entry name" value="PTS_HPR_HIS"/>
    <property type="match status" value="1"/>
</dbReference>
<dbReference type="RefSeq" id="WP_171164985.1">
    <property type="nucleotide sequence ID" value="NZ_CP053073.1"/>
</dbReference>
<dbReference type="KEGG" id="upl:DSM104440_03509"/>
<feature type="transmembrane region" description="Helical" evidence="5">
    <location>
        <begin position="46"/>
        <end position="63"/>
    </location>
</feature>
<feature type="domain" description="HPr" evidence="6">
    <location>
        <begin position="1"/>
        <end position="88"/>
    </location>
</feature>
<organism evidence="7 8">
    <name type="scientific">Usitatibacter palustris</name>
    <dbReference type="NCBI Taxonomy" id="2732487"/>
    <lineage>
        <taxon>Bacteria</taxon>
        <taxon>Pseudomonadati</taxon>
        <taxon>Pseudomonadota</taxon>
        <taxon>Betaproteobacteria</taxon>
        <taxon>Nitrosomonadales</taxon>
        <taxon>Usitatibacteraceae</taxon>
        <taxon>Usitatibacter</taxon>
    </lineage>
</organism>
<sequence length="89" mass="9474">MQQRDVVVRNPSGLHARAAARLTLAAAKFRSNIILVANGRRANARSLIAVMILAAGMGAHVLIEVQGPDEVEAMQEVAQLVASGFAEKR</sequence>
<dbReference type="InterPro" id="IPR035895">
    <property type="entry name" value="HPr-like_sf"/>
</dbReference>
<keyword evidence="5" id="KW-1133">Transmembrane helix</keyword>
<evidence type="ECO:0000256" key="4">
    <source>
        <dbReference type="ARBA" id="ARBA00022683"/>
    </source>
</evidence>
<dbReference type="GO" id="GO:0009401">
    <property type="term" value="P:phosphoenolpyruvate-dependent sugar phosphotransferase system"/>
    <property type="evidence" value="ECO:0007669"/>
    <property type="project" value="UniProtKB-KW"/>
</dbReference>
<dbReference type="NCBIfam" id="TIGR01003">
    <property type="entry name" value="PTS_HPr_family"/>
    <property type="match status" value="1"/>
</dbReference>
<proteinExistence type="inferred from homology"/>
<gene>
    <name evidence="7" type="primary">ptsH_1</name>
    <name evidence="7" type="ORF">DSM104440_03509</name>
</gene>
<evidence type="ECO:0000256" key="5">
    <source>
        <dbReference type="SAM" id="Phobius"/>
    </source>
</evidence>
<dbReference type="InterPro" id="IPR002114">
    <property type="entry name" value="PTS_HPr_Ser_P_site"/>
</dbReference>
<keyword evidence="3" id="KW-0963">Cytoplasm</keyword>
<dbReference type="InterPro" id="IPR001020">
    <property type="entry name" value="PTS_HPr_His_P_site"/>
</dbReference>
<evidence type="ECO:0000256" key="2">
    <source>
        <dbReference type="ARBA" id="ARBA00010736"/>
    </source>
</evidence>
<dbReference type="PRINTS" id="PR00107">
    <property type="entry name" value="PHOSPHOCPHPR"/>
</dbReference>
<evidence type="ECO:0000313" key="7">
    <source>
        <dbReference type="EMBL" id="QJR16673.1"/>
    </source>
</evidence>
<keyword evidence="5" id="KW-0472">Membrane</keyword>
<comment type="similarity">
    <text evidence="2">Belongs to the HPr family.</text>
</comment>
<dbReference type="GO" id="GO:0005737">
    <property type="term" value="C:cytoplasm"/>
    <property type="evidence" value="ECO:0007669"/>
    <property type="project" value="UniProtKB-SubCell"/>
</dbReference>
<dbReference type="Pfam" id="PF00381">
    <property type="entry name" value="PTS-HPr"/>
    <property type="match status" value="1"/>
</dbReference>
<dbReference type="InterPro" id="IPR050399">
    <property type="entry name" value="HPr"/>
</dbReference>
<evidence type="ECO:0000256" key="1">
    <source>
        <dbReference type="ARBA" id="ARBA00004496"/>
    </source>
</evidence>
<dbReference type="Proteomes" id="UP000503096">
    <property type="component" value="Chromosome"/>
</dbReference>
<dbReference type="PROSITE" id="PS51350">
    <property type="entry name" value="PTS_HPR_DOM"/>
    <property type="match status" value="1"/>
</dbReference>
<dbReference type="AlphaFoldDB" id="A0A6M4HDU4"/>
<dbReference type="EMBL" id="CP053073">
    <property type="protein sequence ID" value="QJR16673.1"/>
    <property type="molecule type" value="Genomic_DNA"/>
</dbReference>
<accession>A0A6M4HDU4</accession>
<keyword evidence="4" id="KW-0598">Phosphotransferase system</keyword>
<keyword evidence="5" id="KW-0812">Transmembrane</keyword>
<evidence type="ECO:0000313" key="8">
    <source>
        <dbReference type="Proteomes" id="UP000503096"/>
    </source>
</evidence>
<dbReference type="PROSITE" id="PS00589">
    <property type="entry name" value="PTS_HPR_SER"/>
    <property type="match status" value="1"/>
</dbReference>
<dbReference type="SUPFAM" id="SSF55594">
    <property type="entry name" value="HPr-like"/>
    <property type="match status" value="1"/>
</dbReference>
<comment type="subcellular location">
    <subcellularLocation>
        <location evidence="1">Cytoplasm</location>
    </subcellularLocation>
</comment>
<dbReference type="InterPro" id="IPR000032">
    <property type="entry name" value="HPr-like"/>
</dbReference>
<evidence type="ECO:0000259" key="6">
    <source>
        <dbReference type="PROSITE" id="PS51350"/>
    </source>
</evidence>